<feature type="domain" description="RagB/SusD" evidence="6">
    <location>
        <begin position="272"/>
        <end position="565"/>
    </location>
</feature>
<dbReference type="Proteomes" id="UP000464577">
    <property type="component" value="Chromosome"/>
</dbReference>
<evidence type="ECO:0000313" key="9">
    <source>
        <dbReference type="Proteomes" id="UP000464577"/>
    </source>
</evidence>
<gene>
    <name evidence="8" type="ORF">GJR95_04410</name>
</gene>
<evidence type="ECO:0000259" key="6">
    <source>
        <dbReference type="Pfam" id="PF07980"/>
    </source>
</evidence>
<evidence type="ECO:0000256" key="3">
    <source>
        <dbReference type="ARBA" id="ARBA00022729"/>
    </source>
</evidence>
<evidence type="ECO:0000259" key="7">
    <source>
        <dbReference type="Pfam" id="PF14322"/>
    </source>
</evidence>
<name>A0A6P1VRG1_9BACT</name>
<evidence type="ECO:0000313" key="8">
    <source>
        <dbReference type="EMBL" id="QHV94307.1"/>
    </source>
</evidence>
<dbReference type="SUPFAM" id="SSF48452">
    <property type="entry name" value="TPR-like"/>
    <property type="match status" value="1"/>
</dbReference>
<sequence length="565" mass="63971">MKKIYSILTVLLTVSLVSCSDFLKEENLSGITAENYYVDAAGYESLVNSCYASLRDIYESDPKMFEWGTDITTRGEIEPVSGTVGDRVIRATQLNEYNTLSSDNSGSDEFFTMIYAGIQRCNTAINKGNTIPGLSESQKNKRIGEVRTIRAFYYYLLVENYGGIPIVQEEINTAITHFVPNTETEVYEFILADLNAAVASVDVTTTDFGRVTQGVVKHLLSLIYLTKGYKTFGTSTDFTKSAQYAEEVISGANYTLLPAFTDVFRADNQKNKEIIFSVQYDATSLRNKTIGNGQNNFLGWRIFREPGFYDGETTLYNRRTSDFMPTQFLYTLYDTRKDARYDGTFLSQFYAVQDAKLGTATVKKGDLRFYFPKPDQAFTAQDSIALKTANPNVEIIRFNRWKQDFNGIGGALKFPMVNKFFDPAAQPPGNNEHDYRNTRDIILFRLAETYLLAAEAYFKGGQVDKAAEKLNVVRKRATLPGQSLVVTANDVTLDFILDERARELEGEYKRWLDLKRAHKLNRAFEQNILTKMANPAGVMDKYYLRPIPQTVRDRDTGGYPQNPGY</sequence>
<protein>
    <submittedName>
        <fullName evidence="8">RagB/SusD family nutrient uptake outer membrane protein</fullName>
    </submittedName>
</protein>
<dbReference type="GO" id="GO:0009279">
    <property type="term" value="C:cell outer membrane"/>
    <property type="evidence" value="ECO:0007669"/>
    <property type="project" value="UniProtKB-SubCell"/>
</dbReference>
<dbReference type="Gene3D" id="1.25.40.390">
    <property type="match status" value="1"/>
</dbReference>
<feature type="domain" description="SusD-like N-terminal" evidence="7">
    <location>
        <begin position="95"/>
        <end position="225"/>
    </location>
</feature>
<dbReference type="RefSeq" id="WP_162384730.1">
    <property type="nucleotide sequence ID" value="NZ_CP045997.1"/>
</dbReference>
<comment type="similarity">
    <text evidence="2">Belongs to the SusD family.</text>
</comment>
<dbReference type="InterPro" id="IPR012944">
    <property type="entry name" value="SusD_RagB_dom"/>
</dbReference>
<organism evidence="8 9">
    <name type="scientific">Spirosoma endbachense</name>
    <dbReference type="NCBI Taxonomy" id="2666025"/>
    <lineage>
        <taxon>Bacteria</taxon>
        <taxon>Pseudomonadati</taxon>
        <taxon>Bacteroidota</taxon>
        <taxon>Cytophagia</taxon>
        <taxon>Cytophagales</taxon>
        <taxon>Cytophagaceae</taxon>
        <taxon>Spirosoma</taxon>
    </lineage>
</organism>
<proteinExistence type="inferred from homology"/>
<dbReference type="KEGG" id="senf:GJR95_04410"/>
<evidence type="ECO:0000256" key="5">
    <source>
        <dbReference type="ARBA" id="ARBA00023237"/>
    </source>
</evidence>
<dbReference type="EMBL" id="CP045997">
    <property type="protein sequence ID" value="QHV94307.1"/>
    <property type="molecule type" value="Genomic_DNA"/>
</dbReference>
<comment type="subcellular location">
    <subcellularLocation>
        <location evidence="1">Cell outer membrane</location>
    </subcellularLocation>
</comment>
<dbReference type="Pfam" id="PF07980">
    <property type="entry name" value="SusD_RagB"/>
    <property type="match status" value="1"/>
</dbReference>
<dbReference type="AlphaFoldDB" id="A0A6P1VRG1"/>
<dbReference type="PROSITE" id="PS51257">
    <property type="entry name" value="PROKAR_LIPOPROTEIN"/>
    <property type="match status" value="1"/>
</dbReference>
<keyword evidence="5" id="KW-0998">Cell outer membrane</keyword>
<evidence type="ECO:0000256" key="4">
    <source>
        <dbReference type="ARBA" id="ARBA00023136"/>
    </source>
</evidence>
<keyword evidence="3" id="KW-0732">Signal</keyword>
<evidence type="ECO:0000256" key="2">
    <source>
        <dbReference type="ARBA" id="ARBA00006275"/>
    </source>
</evidence>
<evidence type="ECO:0000256" key="1">
    <source>
        <dbReference type="ARBA" id="ARBA00004442"/>
    </source>
</evidence>
<keyword evidence="4" id="KW-0472">Membrane</keyword>
<keyword evidence="9" id="KW-1185">Reference proteome</keyword>
<dbReference type="InterPro" id="IPR033985">
    <property type="entry name" value="SusD-like_N"/>
</dbReference>
<reference evidence="8 9" key="1">
    <citation type="submission" date="2019-11" db="EMBL/GenBank/DDBJ databases">
        <title>Spirosoma endbachense sp. nov., isolated from a natural salt meadow.</title>
        <authorList>
            <person name="Rojas J."/>
            <person name="Ambika Manirajan B."/>
            <person name="Ratering S."/>
            <person name="Suarez C."/>
            <person name="Geissler-Plaum R."/>
            <person name="Schnell S."/>
        </authorList>
    </citation>
    <scope>NUCLEOTIDE SEQUENCE [LARGE SCALE GENOMIC DNA]</scope>
    <source>
        <strain evidence="8 9">I-24</strain>
    </source>
</reference>
<accession>A0A6P1VRG1</accession>
<dbReference type="Pfam" id="PF14322">
    <property type="entry name" value="SusD-like_3"/>
    <property type="match status" value="1"/>
</dbReference>
<dbReference type="InterPro" id="IPR011990">
    <property type="entry name" value="TPR-like_helical_dom_sf"/>
</dbReference>